<sequence>MLNASLIDIPRPFIDPINTFVEALGVTSMTMQRPRSNSTVALLLDNQRRGLAMFRIPPLSAQSIHAVVAHCSEMPSTSSVVLVSSRRGTPVAPADIALLHICTATLAAAGFRLFDWAVIGTGGLYCPRTLAGVPDPWPDTTPCML</sequence>
<protein>
    <submittedName>
        <fullName evidence="1">Unannotated protein</fullName>
    </submittedName>
</protein>
<reference evidence="1" key="1">
    <citation type="submission" date="2020-05" db="EMBL/GenBank/DDBJ databases">
        <authorList>
            <person name="Chiriac C."/>
            <person name="Salcher M."/>
            <person name="Ghai R."/>
            <person name="Kavagutti S V."/>
        </authorList>
    </citation>
    <scope>NUCLEOTIDE SEQUENCE</scope>
</reference>
<dbReference type="EMBL" id="CAEZVQ010000023">
    <property type="protein sequence ID" value="CAB4630947.1"/>
    <property type="molecule type" value="Genomic_DNA"/>
</dbReference>
<dbReference type="AlphaFoldDB" id="A0A6J6J1M7"/>
<evidence type="ECO:0000313" key="1">
    <source>
        <dbReference type="EMBL" id="CAB4630947.1"/>
    </source>
</evidence>
<organism evidence="1">
    <name type="scientific">freshwater metagenome</name>
    <dbReference type="NCBI Taxonomy" id="449393"/>
    <lineage>
        <taxon>unclassified sequences</taxon>
        <taxon>metagenomes</taxon>
        <taxon>ecological metagenomes</taxon>
    </lineage>
</organism>
<accession>A0A6J6J1M7</accession>
<name>A0A6J6J1M7_9ZZZZ</name>
<gene>
    <name evidence="1" type="ORF">UFOPK2086_00319</name>
</gene>
<proteinExistence type="predicted"/>